<dbReference type="Gene3D" id="3.30.457.10">
    <property type="entry name" value="Copper amine oxidase-like, N-terminal domain"/>
    <property type="match status" value="1"/>
</dbReference>
<evidence type="ECO:0000256" key="1">
    <source>
        <dbReference type="SAM" id="SignalP"/>
    </source>
</evidence>
<dbReference type="InterPro" id="IPR012854">
    <property type="entry name" value="Cu_amine_oxidase-like_N"/>
</dbReference>
<dbReference type="RefSeq" id="WP_209878770.1">
    <property type="nucleotide sequence ID" value="NZ_JAGGLV010000029.1"/>
</dbReference>
<feature type="chain" id="PRO_5045717606" description="Copper amine oxidase-like N-terminal domain-containing protein" evidence="1">
    <location>
        <begin position="19"/>
        <end position="374"/>
    </location>
</feature>
<sequence length="374" mass="39686">MKKLITAAAIALLLAGHAAGSSIDIAHSAAAPLSLVVDGQAVLPGAPPFHSGGTLYVPARALLEYFPTELQWNNTLKQLTLSTSWDKTILTPGSASIQVTYLQTDGGYQDDLDAPVLLKAGRVYIAAATLDSLTGAVTELNPGGSRVNITPGSLSTTVRVPAAPLAIAENNPKVRLYAALKDGNTYKGFILEVNGKKQHFNWTVSRDYSHPPQLFYADVDSDGKPEATVVFTLGTGTSLVAQEVHVVKPEQWKEISVPAADKAASAVVSSSISLDKNDVLLKLELTGLKPSKMTLRLQDRAEDGLKYFGSKAAIGAVTYYSVENNKLLADTSLMVGMTESVGTLKLEYKAGKTGMELGSIAFEPDERGEAIVEK</sequence>
<name>A0ABS4NZY9_9BACL</name>
<keyword evidence="1" id="KW-0732">Signal</keyword>
<evidence type="ECO:0000259" key="2">
    <source>
        <dbReference type="Pfam" id="PF07833"/>
    </source>
</evidence>
<evidence type="ECO:0000313" key="3">
    <source>
        <dbReference type="EMBL" id="MBP2115622.1"/>
    </source>
</evidence>
<reference evidence="3 4" key="1">
    <citation type="submission" date="2021-03" db="EMBL/GenBank/DDBJ databases">
        <title>Genomic Encyclopedia of Type Strains, Phase IV (KMG-IV): sequencing the most valuable type-strain genomes for metagenomic binning, comparative biology and taxonomic classification.</title>
        <authorList>
            <person name="Goeker M."/>
        </authorList>
    </citation>
    <scope>NUCLEOTIDE SEQUENCE [LARGE SCALE GENOMIC DNA]</scope>
    <source>
        <strain evidence="3 4">DSM 101953</strain>
    </source>
</reference>
<gene>
    <name evidence="3" type="ORF">J2Z70_005820</name>
</gene>
<organism evidence="3 4">
    <name type="scientific">Paenibacillus silagei</name>
    <dbReference type="NCBI Taxonomy" id="1670801"/>
    <lineage>
        <taxon>Bacteria</taxon>
        <taxon>Bacillati</taxon>
        <taxon>Bacillota</taxon>
        <taxon>Bacilli</taxon>
        <taxon>Bacillales</taxon>
        <taxon>Paenibacillaceae</taxon>
        <taxon>Paenibacillus</taxon>
    </lineage>
</organism>
<dbReference type="EMBL" id="JAGGLV010000029">
    <property type="protein sequence ID" value="MBP2115622.1"/>
    <property type="molecule type" value="Genomic_DNA"/>
</dbReference>
<dbReference type="Pfam" id="PF07833">
    <property type="entry name" value="Cu_amine_oxidN1"/>
    <property type="match status" value="1"/>
</dbReference>
<keyword evidence="4" id="KW-1185">Reference proteome</keyword>
<accession>A0ABS4NZY9</accession>
<proteinExistence type="predicted"/>
<comment type="caution">
    <text evidence="3">The sequence shown here is derived from an EMBL/GenBank/DDBJ whole genome shotgun (WGS) entry which is preliminary data.</text>
</comment>
<protein>
    <recommendedName>
        <fullName evidence="2">Copper amine oxidase-like N-terminal domain-containing protein</fullName>
    </recommendedName>
</protein>
<dbReference type="Proteomes" id="UP000773462">
    <property type="component" value="Unassembled WGS sequence"/>
</dbReference>
<feature type="domain" description="Copper amine oxidase-like N-terminal" evidence="2">
    <location>
        <begin position="36"/>
        <end position="143"/>
    </location>
</feature>
<evidence type="ECO:0000313" key="4">
    <source>
        <dbReference type="Proteomes" id="UP000773462"/>
    </source>
</evidence>
<feature type="signal peptide" evidence="1">
    <location>
        <begin position="1"/>
        <end position="18"/>
    </location>
</feature>
<dbReference type="InterPro" id="IPR036582">
    <property type="entry name" value="Mao_N_sf"/>
</dbReference>
<dbReference type="SUPFAM" id="SSF55383">
    <property type="entry name" value="Copper amine oxidase, domain N"/>
    <property type="match status" value="1"/>
</dbReference>